<dbReference type="NCBIfam" id="TIGR00254">
    <property type="entry name" value="GGDEF"/>
    <property type="match status" value="1"/>
</dbReference>
<dbReference type="Gene3D" id="3.30.70.270">
    <property type="match status" value="1"/>
</dbReference>
<keyword evidence="1" id="KW-1133">Transmembrane helix</keyword>
<dbReference type="GO" id="GO:0043709">
    <property type="term" value="P:cell adhesion involved in single-species biofilm formation"/>
    <property type="evidence" value="ECO:0007669"/>
    <property type="project" value="TreeGrafter"/>
</dbReference>
<dbReference type="SUPFAM" id="SSF55781">
    <property type="entry name" value="GAF domain-like"/>
    <property type="match status" value="1"/>
</dbReference>
<feature type="transmembrane region" description="Helical" evidence="1">
    <location>
        <begin position="106"/>
        <end position="127"/>
    </location>
</feature>
<dbReference type="InterPro" id="IPR029787">
    <property type="entry name" value="Nucleotide_cyclase"/>
</dbReference>
<reference evidence="3" key="1">
    <citation type="submission" date="2022-05" db="EMBL/GenBank/DDBJ databases">
        <authorList>
            <person name="Colautti A."/>
            <person name="Iacumin L."/>
        </authorList>
    </citation>
    <scope>NUCLEOTIDE SEQUENCE</scope>
    <source>
        <strain evidence="3">DSM 30747</strain>
    </source>
</reference>
<dbReference type="RefSeq" id="WP_269921507.1">
    <property type="nucleotide sequence ID" value="NZ_JAMKBI010000004.1"/>
</dbReference>
<dbReference type="InterPro" id="IPR003018">
    <property type="entry name" value="GAF"/>
</dbReference>
<evidence type="ECO:0000313" key="4">
    <source>
        <dbReference type="Proteomes" id="UP001152172"/>
    </source>
</evidence>
<accession>A0A9X3LBB0</accession>
<keyword evidence="1" id="KW-0812">Transmembrane</keyword>
<gene>
    <name evidence="3" type="ORF">M9R61_06735</name>
</gene>
<feature type="transmembrane region" description="Helical" evidence="1">
    <location>
        <begin position="203"/>
        <end position="222"/>
    </location>
</feature>
<dbReference type="PROSITE" id="PS50887">
    <property type="entry name" value="GGDEF"/>
    <property type="match status" value="1"/>
</dbReference>
<dbReference type="Pfam" id="PF00990">
    <property type="entry name" value="GGDEF"/>
    <property type="match status" value="1"/>
</dbReference>
<dbReference type="GO" id="GO:0005886">
    <property type="term" value="C:plasma membrane"/>
    <property type="evidence" value="ECO:0007669"/>
    <property type="project" value="TreeGrafter"/>
</dbReference>
<feature type="transmembrane region" description="Helical" evidence="1">
    <location>
        <begin position="73"/>
        <end position="94"/>
    </location>
</feature>
<dbReference type="SUPFAM" id="SSF55073">
    <property type="entry name" value="Nucleotide cyclase"/>
    <property type="match status" value="1"/>
</dbReference>
<feature type="transmembrane region" description="Helical" evidence="1">
    <location>
        <begin position="177"/>
        <end position="196"/>
    </location>
</feature>
<dbReference type="Proteomes" id="UP001152172">
    <property type="component" value="Unassembled WGS sequence"/>
</dbReference>
<protein>
    <submittedName>
        <fullName evidence="3">Sensor domain-containing diguanylate cyclase</fullName>
    </submittedName>
</protein>
<feature type="transmembrane region" description="Helical" evidence="1">
    <location>
        <begin position="139"/>
        <end position="157"/>
    </location>
</feature>
<dbReference type="PANTHER" id="PTHR45138">
    <property type="entry name" value="REGULATORY COMPONENTS OF SENSORY TRANSDUCTION SYSTEM"/>
    <property type="match status" value="1"/>
</dbReference>
<dbReference type="EMBL" id="JAMKBI010000004">
    <property type="protein sequence ID" value="MCZ8533049.1"/>
    <property type="molecule type" value="Genomic_DNA"/>
</dbReference>
<dbReference type="GO" id="GO:0052621">
    <property type="term" value="F:diguanylate cyclase activity"/>
    <property type="evidence" value="ECO:0007669"/>
    <property type="project" value="TreeGrafter"/>
</dbReference>
<evidence type="ECO:0000259" key="2">
    <source>
        <dbReference type="PROSITE" id="PS50887"/>
    </source>
</evidence>
<keyword evidence="4" id="KW-1185">Reference proteome</keyword>
<sequence length="567" mass="65208">MNFSKKAQRIMFALWLLFVPPGTLLLYLYSPTRPGEWEGYGAFLLLALLSSIFPFFIAGTTFVLVIWVQIAIFLKYGILAELISMQICMIPLSYHLKISRDSLYKYFYNSFMFFSLSVLCGNLIVLLGYEIGSVRIRDVIIYGSIFAISYLLINHLFLYMREYLCNMKVVFFSKDFYWEFACLFITLPFGLGLYLFEHSTGNTALWLLGLPLISITLLIRMYSDSEKVNADLNEASEFGHQLAERMTSTEILDMFLKRLSDMFPFDAGYIVDNVENNFFILRAREDGENKELEYVHDDIKYSLAGKGYEKGEPILYNKQKEWTHMKPPFLADDMQSVMCVPIYRNQRIEGVLVLAAREKFAFESYQLKIVHLLCSYFAVSLEKARYVKEAVEKSEICDLTKIYNYRYLDKQLKLDISRLNKGSSRTVSLIMMDIDKFKAVNDTYGHHSGNIILQEFANIIKEEIGSSGTVGRYGGEEFVIILPNYSKLQAMNVAEQLRRKIEQTPFMVPLDLGEISREEIIFITASIGVSTAPEDSDEGLSLLRNADRALYIGAKQAGRNRVAEYVR</sequence>
<dbReference type="InterPro" id="IPR043128">
    <property type="entry name" value="Rev_trsase/Diguanyl_cyclase"/>
</dbReference>
<evidence type="ECO:0000256" key="1">
    <source>
        <dbReference type="SAM" id="Phobius"/>
    </source>
</evidence>
<dbReference type="InterPro" id="IPR050469">
    <property type="entry name" value="Diguanylate_Cyclase"/>
</dbReference>
<dbReference type="FunFam" id="3.30.70.270:FF:000001">
    <property type="entry name" value="Diguanylate cyclase domain protein"/>
    <property type="match status" value="1"/>
</dbReference>
<feature type="domain" description="GGDEF" evidence="2">
    <location>
        <begin position="425"/>
        <end position="567"/>
    </location>
</feature>
<dbReference type="InterPro" id="IPR000160">
    <property type="entry name" value="GGDEF_dom"/>
</dbReference>
<dbReference type="GO" id="GO:1902201">
    <property type="term" value="P:negative regulation of bacterial-type flagellum-dependent cell motility"/>
    <property type="evidence" value="ECO:0007669"/>
    <property type="project" value="TreeGrafter"/>
</dbReference>
<evidence type="ECO:0000313" key="3">
    <source>
        <dbReference type="EMBL" id="MCZ8533049.1"/>
    </source>
</evidence>
<dbReference type="Pfam" id="PF13185">
    <property type="entry name" value="GAF_2"/>
    <property type="match status" value="1"/>
</dbReference>
<dbReference type="PANTHER" id="PTHR45138:SF9">
    <property type="entry name" value="DIGUANYLATE CYCLASE DGCM-RELATED"/>
    <property type="match status" value="1"/>
</dbReference>
<proteinExistence type="predicted"/>
<comment type="caution">
    <text evidence="3">The sequence shown here is derived from an EMBL/GenBank/DDBJ whole genome shotgun (WGS) entry which is preliminary data.</text>
</comment>
<feature type="transmembrane region" description="Helical" evidence="1">
    <location>
        <begin position="42"/>
        <end position="66"/>
    </location>
</feature>
<name>A0A9X3LBB0_9BACI</name>
<keyword evidence="1" id="KW-0472">Membrane</keyword>
<dbReference type="CDD" id="cd01949">
    <property type="entry name" value="GGDEF"/>
    <property type="match status" value="1"/>
</dbReference>
<feature type="transmembrane region" description="Helical" evidence="1">
    <location>
        <begin position="12"/>
        <end position="30"/>
    </location>
</feature>
<dbReference type="InterPro" id="IPR029016">
    <property type="entry name" value="GAF-like_dom_sf"/>
</dbReference>
<dbReference type="Gene3D" id="3.30.450.40">
    <property type="match status" value="1"/>
</dbReference>
<dbReference type="AlphaFoldDB" id="A0A9X3LBB0"/>
<dbReference type="SMART" id="SM00267">
    <property type="entry name" value="GGDEF"/>
    <property type="match status" value="1"/>
</dbReference>
<organism evidence="3 4">
    <name type="scientific">Psychrobacillus psychrodurans</name>
    <dbReference type="NCBI Taxonomy" id="126157"/>
    <lineage>
        <taxon>Bacteria</taxon>
        <taxon>Bacillati</taxon>
        <taxon>Bacillota</taxon>
        <taxon>Bacilli</taxon>
        <taxon>Bacillales</taxon>
        <taxon>Bacillaceae</taxon>
        <taxon>Psychrobacillus</taxon>
    </lineage>
</organism>